<comment type="caution">
    <text evidence="1">The sequence shown here is derived from an EMBL/GenBank/DDBJ whole genome shotgun (WGS) entry which is preliminary data.</text>
</comment>
<proteinExistence type="predicted"/>
<keyword evidence="2" id="KW-1185">Reference proteome</keyword>
<evidence type="ECO:0000313" key="1">
    <source>
        <dbReference type="EMBL" id="RCW41573.1"/>
    </source>
</evidence>
<dbReference type="EMBL" id="QPJD01000022">
    <property type="protein sequence ID" value="RCW41573.1"/>
    <property type="molecule type" value="Genomic_DNA"/>
</dbReference>
<dbReference type="AlphaFoldDB" id="A0A368VJ44"/>
<name>A0A368VJ44_9BACL</name>
<evidence type="ECO:0000313" key="2">
    <source>
        <dbReference type="Proteomes" id="UP000252415"/>
    </source>
</evidence>
<reference evidence="1 2" key="1">
    <citation type="submission" date="2018-07" db="EMBL/GenBank/DDBJ databases">
        <title>Genomic Encyclopedia of Type Strains, Phase III (KMG-III): the genomes of soil and plant-associated and newly described type strains.</title>
        <authorList>
            <person name="Whitman W."/>
        </authorList>
    </citation>
    <scope>NUCLEOTIDE SEQUENCE [LARGE SCALE GENOMIC DNA]</scope>
    <source>
        <strain evidence="1 2">CECT 7506</strain>
    </source>
</reference>
<dbReference type="Proteomes" id="UP000252415">
    <property type="component" value="Unassembled WGS sequence"/>
</dbReference>
<protein>
    <submittedName>
        <fullName evidence="1">Uncharacterized protein</fullName>
    </submittedName>
</protein>
<gene>
    <name evidence="1" type="ORF">DFP97_1229</name>
</gene>
<sequence length="56" mass="6804">MKNPDWQCGHFNLWYENGSLVFSDCKKRGFEQYLEDSDFPACSKKFIRTRTLVFRY</sequence>
<organism evidence="1 2">
    <name type="scientific">Paenibacillus prosopidis</name>
    <dbReference type="NCBI Taxonomy" id="630520"/>
    <lineage>
        <taxon>Bacteria</taxon>
        <taxon>Bacillati</taxon>
        <taxon>Bacillota</taxon>
        <taxon>Bacilli</taxon>
        <taxon>Bacillales</taxon>
        <taxon>Paenibacillaceae</taxon>
        <taxon>Paenibacillus</taxon>
    </lineage>
</organism>
<accession>A0A368VJ44</accession>